<comment type="caution">
    <text evidence="1">The sequence shown here is derived from an EMBL/GenBank/DDBJ whole genome shotgun (WGS) entry which is preliminary data.</text>
</comment>
<protein>
    <submittedName>
        <fullName evidence="1">Uncharacterized protein</fullName>
    </submittedName>
</protein>
<keyword evidence="2" id="KW-1185">Reference proteome</keyword>
<evidence type="ECO:0000313" key="2">
    <source>
        <dbReference type="Proteomes" id="UP000245870"/>
    </source>
</evidence>
<dbReference type="Proteomes" id="UP000245870">
    <property type="component" value="Unassembled WGS sequence"/>
</dbReference>
<proteinExistence type="predicted"/>
<gene>
    <name evidence="1" type="ORF">C7379_13411</name>
</gene>
<dbReference type="AlphaFoldDB" id="A0A2U0TK73"/>
<reference evidence="1 2" key="1">
    <citation type="submission" date="2018-05" db="EMBL/GenBank/DDBJ databases">
        <title>Genomic Encyclopedia of Type Strains, Phase IV (KMG-IV): sequencing the most valuable type-strain genomes for metagenomic binning, comparative biology and taxonomic classification.</title>
        <authorList>
            <person name="Goeker M."/>
        </authorList>
    </citation>
    <scope>NUCLEOTIDE SEQUENCE [LARGE SCALE GENOMIC DNA]</scope>
    <source>
        <strain evidence="1 2">DSM 100333</strain>
    </source>
</reference>
<accession>A0A2U0TK73</accession>
<dbReference type="EMBL" id="QENY01000034">
    <property type="protein sequence ID" value="PVX44005.1"/>
    <property type="molecule type" value="Genomic_DNA"/>
</dbReference>
<organism evidence="1 2">
    <name type="scientific">Hallella colorans</name>
    <dbReference type="NCBI Taxonomy" id="1703337"/>
    <lineage>
        <taxon>Bacteria</taxon>
        <taxon>Pseudomonadati</taxon>
        <taxon>Bacteroidota</taxon>
        <taxon>Bacteroidia</taxon>
        <taxon>Bacteroidales</taxon>
        <taxon>Prevotellaceae</taxon>
        <taxon>Hallella</taxon>
    </lineage>
</organism>
<sequence>MLACVANDPSVSNFMDLVYYINESECSFYSCNIA</sequence>
<evidence type="ECO:0000313" key="1">
    <source>
        <dbReference type="EMBL" id="PVX44005.1"/>
    </source>
</evidence>
<name>A0A2U0TK73_9BACT</name>